<dbReference type="CDD" id="cd12113">
    <property type="entry name" value="PHP_PolIIIA_DnaE3"/>
    <property type="match status" value="1"/>
</dbReference>
<dbReference type="AlphaFoldDB" id="A0A0G1N870"/>
<dbReference type="InterPro" id="IPR011708">
    <property type="entry name" value="DNA_pol3_alpha_NTPase_dom"/>
</dbReference>
<organism evidence="2 3">
    <name type="scientific">Candidatus Woesebacteria bacterium GW2011_GWC2_45_9</name>
    <dbReference type="NCBI Taxonomy" id="1618589"/>
    <lineage>
        <taxon>Bacteria</taxon>
        <taxon>Candidatus Woeseibacteriota</taxon>
    </lineage>
</organism>
<gene>
    <name evidence="2" type="ORF">UX25_C0031G0010</name>
</gene>
<dbReference type="Gene3D" id="1.10.10.1600">
    <property type="entry name" value="Bacterial DNA polymerase III alpha subunit, thumb domain"/>
    <property type="match status" value="1"/>
</dbReference>
<dbReference type="PANTHER" id="PTHR32294:SF0">
    <property type="entry name" value="DNA POLYMERASE III SUBUNIT ALPHA"/>
    <property type="match status" value="1"/>
</dbReference>
<dbReference type="InterPro" id="IPR016195">
    <property type="entry name" value="Pol/histidinol_Pase-like"/>
</dbReference>
<dbReference type="STRING" id="1618589.UX25_C0031G0010"/>
<dbReference type="InterPro" id="IPR041931">
    <property type="entry name" value="DNA_pol3_alpha_thumb_dom"/>
</dbReference>
<dbReference type="Pfam" id="PF02811">
    <property type="entry name" value="PHP"/>
    <property type="match status" value="1"/>
</dbReference>
<dbReference type="SMART" id="SM00481">
    <property type="entry name" value="POLIIIAc"/>
    <property type="match status" value="1"/>
</dbReference>
<evidence type="ECO:0000259" key="1">
    <source>
        <dbReference type="SMART" id="SM00481"/>
    </source>
</evidence>
<dbReference type="GO" id="GO:0008408">
    <property type="term" value="F:3'-5' exonuclease activity"/>
    <property type="evidence" value="ECO:0007669"/>
    <property type="project" value="InterPro"/>
</dbReference>
<feature type="non-terminal residue" evidence="2">
    <location>
        <position position="543"/>
    </location>
</feature>
<dbReference type="PANTHER" id="PTHR32294">
    <property type="entry name" value="DNA POLYMERASE III SUBUNIT ALPHA"/>
    <property type="match status" value="1"/>
</dbReference>
<comment type="caution">
    <text evidence="2">The sequence shown here is derived from an EMBL/GenBank/DDBJ whole genome shotgun (WGS) entry which is preliminary data.</text>
</comment>
<dbReference type="Gene3D" id="3.20.20.140">
    <property type="entry name" value="Metal-dependent hydrolases"/>
    <property type="match status" value="1"/>
</dbReference>
<accession>A0A0G1N870</accession>
<name>A0A0G1N870_9BACT</name>
<evidence type="ECO:0000313" key="3">
    <source>
        <dbReference type="Proteomes" id="UP000034922"/>
    </source>
</evidence>
<evidence type="ECO:0000313" key="2">
    <source>
        <dbReference type="EMBL" id="KKU16502.1"/>
    </source>
</evidence>
<dbReference type="Proteomes" id="UP000034922">
    <property type="component" value="Unassembled WGS sequence"/>
</dbReference>
<reference evidence="2 3" key="1">
    <citation type="journal article" date="2015" name="Nature">
        <title>rRNA introns, odd ribosomes, and small enigmatic genomes across a large radiation of phyla.</title>
        <authorList>
            <person name="Brown C.T."/>
            <person name="Hug L.A."/>
            <person name="Thomas B.C."/>
            <person name="Sharon I."/>
            <person name="Castelle C.J."/>
            <person name="Singh A."/>
            <person name="Wilkins M.J."/>
            <person name="Williams K.H."/>
            <person name="Banfield J.F."/>
        </authorList>
    </citation>
    <scope>NUCLEOTIDE SEQUENCE [LARGE SCALE GENOMIC DNA]</scope>
</reference>
<dbReference type="NCBIfam" id="TIGR00594">
    <property type="entry name" value="polc"/>
    <property type="match status" value="1"/>
</dbReference>
<dbReference type="InterPro" id="IPR004805">
    <property type="entry name" value="DnaE2/DnaE/PolC"/>
</dbReference>
<feature type="domain" description="Polymerase/histidinol phosphatase N-terminal" evidence="1">
    <location>
        <begin position="7"/>
        <end position="74"/>
    </location>
</feature>
<dbReference type="SUPFAM" id="SSF89550">
    <property type="entry name" value="PHP domain-like"/>
    <property type="match status" value="1"/>
</dbReference>
<sequence length="543" mass="61139">MKVPKFVHLHVHTEYSLLDGLSKINKLFDHIKENGMDAVAITDHGAMYGVVEFYKRGLKEGIKPVIGMEGYTTNINHRERPERGKFQNFHLLLLAKDKEGYENLMKISSIAHLEGYYYRPRVDRETLAKYAKGLICTSACPQGEIAQALISGNYEGAKKIVEWFSEVFGADYYLEVQRHEYGKFIADVENAQLRSELAKMAENEKTIFQGVKKLSRELGVPIVATNDAHYVKAEDATAQDSLVCIATGKNVSDVTRLRFIDSPTYYLKTPKEMTELFSDLPEALENSVKIAEKCDVSLTLDKWFFPKYELTEGKTPDEELTVRAREGLKERLPKPSKEARVRLEYELDTIKKKGYSTYFLIVSDMARWAGQMGIVTNTRGSTAGSLVAYAIGIVNINPLTYELPFERFLTPWRPSPPDIDLDIADDRREEVINYMGEKYGHDKVAQICTFGRMLARAAVRDIARVLGYPYSTGDRIAKLIPLGSQGFPMNIEKALAVSPDLKRLYDADNDAKKVIELAKEVEGSARHISVHAAGLVIAPSEIT</sequence>
<dbReference type="GO" id="GO:0006260">
    <property type="term" value="P:DNA replication"/>
    <property type="evidence" value="ECO:0007669"/>
    <property type="project" value="InterPro"/>
</dbReference>
<protein>
    <submittedName>
        <fullName evidence="2">Polymerase III, alpha subunit protein</fullName>
    </submittedName>
</protein>
<dbReference type="Pfam" id="PF07733">
    <property type="entry name" value="DNA_pol3_alpha"/>
    <property type="match status" value="1"/>
</dbReference>
<dbReference type="InterPro" id="IPR003141">
    <property type="entry name" value="Pol/His_phosphatase_N"/>
</dbReference>
<dbReference type="InterPro" id="IPR004013">
    <property type="entry name" value="PHP_dom"/>
</dbReference>
<proteinExistence type="predicted"/>
<dbReference type="EMBL" id="LCLM01000031">
    <property type="protein sequence ID" value="KKU16502.1"/>
    <property type="molecule type" value="Genomic_DNA"/>
</dbReference>